<dbReference type="Proteomes" id="UP000238157">
    <property type="component" value="Unassembled WGS sequence"/>
</dbReference>
<dbReference type="PROSITE" id="PS51892">
    <property type="entry name" value="SUBTILASE"/>
    <property type="match status" value="1"/>
</dbReference>
<dbReference type="Gene3D" id="3.40.50.200">
    <property type="entry name" value="Peptidase S8/S53 domain"/>
    <property type="match status" value="1"/>
</dbReference>
<keyword evidence="2" id="KW-0645">Protease</keyword>
<dbReference type="Pfam" id="PF00082">
    <property type="entry name" value="Peptidase_S8"/>
    <property type="match status" value="1"/>
</dbReference>
<evidence type="ECO:0000256" key="5">
    <source>
        <dbReference type="PROSITE-ProRule" id="PRU01240"/>
    </source>
</evidence>
<comment type="caution">
    <text evidence="5">Lacks conserved residue(s) required for the propagation of feature annotation.</text>
</comment>
<feature type="domain" description="Peptidase S8/S53" evidence="6">
    <location>
        <begin position="67"/>
        <end position="267"/>
    </location>
</feature>
<dbReference type="GO" id="GO:0006508">
    <property type="term" value="P:proteolysis"/>
    <property type="evidence" value="ECO:0007669"/>
    <property type="project" value="UniProtKB-KW"/>
</dbReference>
<accession>A0A2T0WVW1</accession>
<evidence type="ECO:0000256" key="4">
    <source>
        <dbReference type="ARBA" id="ARBA00022825"/>
    </source>
</evidence>
<comment type="caution">
    <text evidence="7">The sequence shown here is derived from an EMBL/GenBank/DDBJ whole genome shotgun (WGS) entry which is preliminary data.</text>
</comment>
<keyword evidence="3" id="KW-0378">Hydrolase</keyword>
<name>A0A2T0WVW1_9BACT</name>
<dbReference type="RefSeq" id="WP_245917144.1">
    <property type="nucleotide sequence ID" value="NZ_PVTR01000001.1"/>
</dbReference>
<evidence type="ECO:0000259" key="6">
    <source>
        <dbReference type="Pfam" id="PF00082"/>
    </source>
</evidence>
<proteinExistence type="inferred from homology"/>
<dbReference type="PANTHER" id="PTHR43806">
    <property type="entry name" value="PEPTIDASE S8"/>
    <property type="match status" value="1"/>
</dbReference>
<dbReference type="GO" id="GO:0004252">
    <property type="term" value="F:serine-type endopeptidase activity"/>
    <property type="evidence" value="ECO:0007669"/>
    <property type="project" value="InterPro"/>
</dbReference>
<keyword evidence="4" id="KW-0720">Serine protease</keyword>
<dbReference type="GO" id="GO:0005615">
    <property type="term" value="C:extracellular space"/>
    <property type="evidence" value="ECO:0007669"/>
    <property type="project" value="TreeGrafter"/>
</dbReference>
<organism evidence="7 8">
    <name type="scientific">Mongoliibacter ruber</name>
    <dbReference type="NCBI Taxonomy" id="1750599"/>
    <lineage>
        <taxon>Bacteria</taxon>
        <taxon>Pseudomonadati</taxon>
        <taxon>Bacteroidota</taxon>
        <taxon>Cytophagia</taxon>
        <taxon>Cytophagales</taxon>
        <taxon>Cyclobacteriaceae</taxon>
        <taxon>Mongoliibacter</taxon>
    </lineage>
</organism>
<gene>
    <name evidence="7" type="ORF">CLW00_101507</name>
</gene>
<evidence type="ECO:0000313" key="7">
    <source>
        <dbReference type="EMBL" id="PRY90832.1"/>
    </source>
</evidence>
<dbReference type="PANTHER" id="PTHR43806:SF11">
    <property type="entry name" value="CEREVISIN-RELATED"/>
    <property type="match status" value="1"/>
</dbReference>
<dbReference type="SUPFAM" id="SSF52743">
    <property type="entry name" value="Subtilisin-like"/>
    <property type="match status" value="1"/>
</dbReference>
<reference evidence="7 8" key="1">
    <citation type="submission" date="2018-03" db="EMBL/GenBank/DDBJ databases">
        <title>Genomic Encyclopedia of Archaeal and Bacterial Type Strains, Phase II (KMG-II): from individual species to whole genera.</title>
        <authorList>
            <person name="Goeker M."/>
        </authorList>
    </citation>
    <scope>NUCLEOTIDE SEQUENCE [LARGE SCALE GENOMIC DNA]</scope>
    <source>
        <strain evidence="7 8">DSM 27929</strain>
    </source>
</reference>
<sequence length="383" mass="41373">MDRIDQRKLPLDNKFNTSTTGKGVTVYLLDMALDPDLEEFGKRASNDSVGIGSLRYSDKIYVGNITGAVVAGKTLGVAKNANLIAVNLLYDLEEGERVDYEEYLSSFIVGIDWIIADAKDKGPSVVLTGPISYVIEPMLELAMNELYDSNISIFTGVTNADSNIPTCTTSPSGFSNVFTVGPITKDDRLGYNSWQYGDCINLFAPGTDILVNGFPGSETTESGHSVFDISSGNSAALAAGVAALYLETNPTASAQQVYDFLFETSTKDIVRFSKSINNHLLFSGLNSDGAGEIDPYRPNYAFDLEASSQKARGNSYNIFFFWSKVESASGMLNVYQDGEAIGSVTNGGSRLLSVSGKDLPPRRYKFCVPGTTLCSNEVIVTFN</sequence>
<dbReference type="EMBL" id="PVTR01000001">
    <property type="protein sequence ID" value="PRY90832.1"/>
    <property type="molecule type" value="Genomic_DNA"/>
</dbReference>
<evidence type="ECO:0000313" key="8">
    <source>
        <dbReference type="Proteomes" id="UP000238157"/>
    </source>
</evidence>
<evidence type="ECO:0000256" key="1">
    <source>
        <dbReference type="ARBA" id="ARBA00011073"/>
    </source>
</evidence>
<protein>
    <submittedName>
        <fullName evidence="7">Subtilase family protein</fullName>
    </submittedName>
</protein>
<evidence type="ECO:0000256" key="2">
    <source>
        <dbReference type="ARBA" id="ARBA00022670"/>
    </source>
</evidence>
<dbReference type="InterPro" id="IPR050131">
    <property type="entry name" value="Peptidase_S8_subtilisin-like"/>
</dbReference>
<dbReference type="InterPro" id="IPR000209">
    <property type="entry name" value="Peptidase_S8/S53_dom"/>
</dbReference>
<evidence type="ECO:0000256" key="3">
    <source>
        <dbReference type="ARBA" id="ARBA00022801"/>
    </source>
</evidence>
<dbReference type="InterPro" id="IPR036852">
    <property type="entry name" value="Peptidase_S8/S53_dom_sf"/>
</dbReference>
<comment type="similarity">
    <text evidence="1 5">Belongs to the peptidase S8 family.</text>
</comment>
<dbReference type="AlphaFoldDB" id="A0A2T0WVW1"/>
<keyword evidence="8" id="KW-1185">Reference proteome</keyword>